<dbReference type="STRING" id="1527.SAMN04489757_102100"/>
<dbReference type="RefSeq" id="WP_091683953.1">
    <property type="nucleotide sequence ID" value="NZ_BAABFM010000017.1"/>
</dbReference>
<keyword evidence="1" id="KW-0378">Hydrolase</keyword>
<protein>
    <submittedName>
        <fullName evidence="1">L-2-amino-thiazoline-4-carboxylic acid hydrolase</fullName>
    </submittedName>
</protein>
<dbReference type="Proteomes" id="UP000198806">
    <property type="component" value="Unassembled WGS sequence"/>
</dbReference>
<dbReference type="EMBL" id="FOWD01000002">
    <property type="protein sequence ID" value="SFN81405.1"/>
    <property type="molecule type" value="Genomic_DNA"/>
</dbReference>
<evidence type="ECO:0000313" key="2">
    <source>
        <dbReference type="Proteomes" id="UP000198806"/>
    </source>
</evidence>
<dbReference type="InterPro" id="IPR026002">
    <property type="entry name" value="ATC_hydrolase-like"/>
</dbReference>
<reference evidence="1 2" key="1">
    <citation type="submission" date="2016-10" db="EMBL/GenBank/DDBJ databases">
        <authorList>
            <person name="de Groot N.N."/>
        </authorList>
    </citation>
    <scope>NUCLEOTIDE SEQUENCE [LARGE SCALE GENOMIC DNA]</scope>
    <source>
        <strain evidence="1 2">DSM 1283</strain>
    </source>
</reference>
<dbReference type="OrthoDB" id="5454254at2"/>
<gene>
    <name evidence="1" type="ORF">SAMN04489757_102100</name>
</gene>
<dbReference type="AlphaFoldDB" id="A0A1I5C335"/>
<dbReference type="GO" id="GO:0016787">
    <property type="term" value="F:hydrolase activity"/>
    <property type="evidence" value="ECO:0007669"/>
    <property type="project" value="UniProtKB-KW"/>
</dbReference>
<keyword evidence="2" id="KW-1185">Reference proteome</keyword>
<proteinExistence type="predicted"/>
<organism evidence="1 2">
    <name type="scientific">Anaerocolumna aminovalerica</name>
    <dbReference type="NCBI Taxonomy" id="1527"/>
    <lineage>
        <taxon>Bacteria</taxon>
        <taxon>Bacillati</taxon>
        <taxon>Bacillota</taxon>
        <taxon>Clostridia</taxon>
        <taxon>Lachnospirales</taxon>
        <taxon>Lachnospiraceae</taxon>
        <taxon>Anaerocolumna</taxon>
    </lineage>
</organism>
<accession>A0A1I5C335</accession>
<sequence length="164" mass="18440">MSIKHNQPQHTDFTTMQLRGAVEHRATWMALILDEAKKQGIDFEKAGRDAIRKCGHIHAKTYKAQCEDPTSAADFGKAFFHEQGSKNMEIEVIESDKDHVIAEFKQCPLVQAWEKLGYEGKDLELLCDIAMDGDRGIADGMGLKLDIEKTIAKGDGVCRLHFHK</sequence>
<name>A0A1I5C335_9FIRM</name>
<dbReference type="Pfam" id="PF14196">
    <property type="entry name" value="ATC_hydrolase"/>
    <property type="match status" value="1"/>
</dbReference>
<evidence type="ECO:0000313" key="1">
    <source>
        <dbReference type="EMBL" id="SFN81405.1"/>
    </source>
</evidence>